<dbReference type="GO" id="GO:1990404">
    <property type="term" value="F:NAD+-protein mono-ADP-ribosyltransferase activity"/>
    <property type="evidence" value="ECO:0007669"/>
    <property type="project" value="TreeGrafter"/>
</dbReference>
<dbReference type="EMBL" id="LR743592">
    <property type="protein sequence ID" value="CAA2620928.1"/>
    <property type="molecule type" value="Genomic_DNA"/>
</dbReference>
<dbReference type="InterPro" id="IPR012982">
    <property type="entry name" value="PARP1-like_PADR1_Zn_ribbon"/>
</dbReference>
<evidence type="ECO:0000256" key="12">
    <source>
        <dbReference type="ARBA" id="ARBA00023242"/>
    </source>
</evidence>
<dbReference type="InterPro" id="IPR050800">
    <property type="entry name" value="ARTD/PARP"/>
</dbReference>
<keyword evidence="8" id="KW-0013">ADP-ribosylation</keyword>
<dbReference type="Gene3D" id="3.90.228.10">
    <property type="match status" value="1"/>
</dbReference>
<dbReference type="FunFam" id="3.90.228.10:FF:000010">
    <property type="entry name" value="Poly [ADP-ribose] polymerase"/>
    <property type="match status" value="1"/>
</dbReference>
<evidence type="ECO:0000256" key="9">
    <source>
        <dbReference type="ARBA" id="ARBA00022771"/>
    </source>
</evidence>
<keyword evidence="7" id="KW-0479">Metal-binding</keyword>
<dbReference type="PROSITE" id="PS50172">
    <property type="entry name" value="BRCT"/>
    <property type="match status" value="1"/>
</dbReference>
<evidence type="ECO:0000256" key="1">
    <source>
        <dbReference type="ARBA" id="ARBA00000438"/>
    </source>
</evidence>
<comment type="catalytic activity">
    <reaction evidence="2">
        <text>L-glutamyl-[protein] + NAD(+) = 5-O-(ADP-D-ribosyl)-L-glutamyl-[protein] + nicotinamide</text>
        <dbReference type="Rhea" id="RHEA:58224"/>
        <dbReference type="Rhea" id="RHEA-COMP:10208"/>
        <dbReference type="Rhea" id="RHEA-COMP:15089"/>
        <dbReference type="ChEBI" id="CHEBI:17154"/>
        <dbReference type="ChEBI" id="CHEBI:29973"/>
        <dbReference type="ChEBI" id="CHEBI:57540"/>
        <dbReference type="ChEBI" id="CHEBI:142540"/>
    </reaction>
</comment>
<evidence type="ECO:0000256" key="10">
    <source>
        <dbReference type="ARBA" id="ARBA00022833"/>
    </source>
</evidence>
<dbReference type="SUPFAM" id="SSF47587">
    <property type="entry name" value="Domain of poly(ADP-ribose) polymerase"/>
    <property type="match status" value="1"/>
</dbReference>
<dbReference type="PROSITE" id="PS51059">
    <property type="entry name" value="PARP_CATALYTIC"/>
    <property type="match status" value="1"/>
</dbReference>
<dbReference type="GO" id="GO:0005730">
    <property type="term" value="C:nucleolus"/>
    <property type="evidence" value="ECO:0007669"/>
    <property type="project" value="TreeGrafter"/>
</dbReference>
<evidence type="ECO:0000256" key="14">
    <source>
        <dbReference type="ARBA" id="ARBA00024945"/>
    </source>
</evidence>
<feature type="domain" description="PARP catalytic" evidence="18">
    <location>
        <begin position="474"/>
        <end position="702"/>
    </location>
</feature>
<feature type="compositionally biased region" description="Basic and acidic residues" evidence="16">
    <location>
        <begin position="11"/>
        <end position="44"/>
    </location>
</feature>
<evidence type="ECO:0000256" key="16">
    <source>
        <dbReference type="SAM" id="MobiDB-lite"/>
    </source>
</evidence>
<evidence type="ECO:0000259" key="18">
    <source>
        <dbReference type="PROSITE" id="PS51059"/>
    </source>
</evidence>
<dbReference type="PROSITE" id="PS51977">
    <property type="entry name" value="WGR"/>
    <property type="match status" value="1"/>
</dbReference>
<dbReference type="GO" id="GO:0003950">
    <property type="term" value="F:NAD+ poly-ADP-ribosyltransferase activity"/>
    <property type="evidence" value="ECO:0007669"/>
    <property type="project" value="UniProtKB-UniRule"/>
</dbReference>
<dbReference type="Pfam" id="PF21728">
    <property type="entry name" value="PADR1_N"/>
    <property type="match status" value="1"/>
</dbReference>
<comment type="catalytic activity">
    <reaction evidence="1">
        <text>L-aspartyl-[protein] + NAD(+) = 4-O-(ADP-D-ribosyl)-L-aspartyl-[protein] + nicotinamide</text>
        <dbReference type="Rhea" id="RHEA:54424"/>
        <dbReference type="Rhea" id="RHEA-COMP:9867"/>
        <dbReference type="Rhea" id="RHEA-COMP:13832"/>
        <dbReference type="ChEBI" id="CHEBI:17154"/>
        <dbReference type="ChEBI" id="CHEBI:29961"/>
        <dbReference type="ChEBI" id="CHEBI:57540"/>
        <dbReference type="ChEBI" id="CHEBI:138102"/>
    </reaction>
</comment>
<gene>
    <name evidence="20" type="ORF">SI7747_05007097</name>
</gene>
<dbReference type="PANTHER" id="PTHR10459:SF106">
    <property type="entry name" value="PROTEIN ADP-RIBOSYLTRANSFERASE PARP3"/>
    <property type="match status" value="1"/>
</dbReference>
<keyword evidence="21" id="KW-1185">Reference proteome</keyword>
<organism evidence="20">
    <name type="scientific">Spirodela intermedia</name>
    <name type="common">Intermediate duckweed</name>
    <dbReference type="NCBI Taxonomy" id="51605"/>
    <lineage>
        <taxon>Eukaryota</taxon>
        <taxon>Viridiplantae</taxon>
        <taxon>Streptophyta</taxon>
        <taxon>Embryophyta</taxon>
        <taxon>Tracheophyta</taxon>
        <taxon>Spermatophyta</taxon>
        <taxon>Magnoliopsida</taxon>
        <taxon>Liliopsida</taxon>
        <taxon>Araceae</taxon>
        <taxon>Lemnoideae</taxon>
        <taxon>Spirodela</taxon>
    </lineage>
</organism>
<dbReference type="PROSITE" id="PS52007">
    <property type="entry name" value="PADR1"/>
    <property type="match status" value="1"/>
</dbReference>
<dbReference type="Gene3D" id="3.90.640.80">
    <property type="match status" value="1"/>
</dbReference>
<reference evidence="20 21" key="1">
    <citation type="submission" date="2019-12" db="EMBL/GenBank/DDBJ databases">
        <authorList>
            <person name="Scholz U."/>
            <person name="Mascher M."/>
            <person name="Fiebig A."/>
        </authorList>
    </citation>
    <scope>NUCLEOTIDE SEQUENCE</scope>
</reference>
<dbReference type="Pfam" id="PF05406">
    <property type="entry name" value="WGR"/>
    <property type="match status" value="1"/>
</dbReference>
<evidence type="ECO:0000256" key="15">
    <source>
        <dbReference type="RuleBase" id="RU362114"/>
    </source>
</evidence>
<dbReference type="EC" id="2.4.2.-" evidence="15"/>
<keyword evidence="10" id="KW-0862">Zinc</keyword>
<dbReference type="InterPro" id="IPR036930">
    <property type="entry name" value="WGR_dom_sf"/>
</dbReference>
<dbReference type="GO" id="GO:0006302">
    <property type="term" value="P:double-strand break repair"/>
    <property type="evidence" value="ECO:0007669"/>
    <property type="project" value="TreeGrafter"/>
</dbReference>
<dbReference type="InterPro" id="IPR004102">
    <property type="entry name" value="Poly(ADP-ribose)pol_reg_dom"/>
</dbReference>
<evidence type="ECO:0000256" key="3">
    <source>
        <dbReference type="ARBA" id="ARBA00004123"/>
    </source>
</evidence>
<proteinExistence type="inferred from homology"/>
<dbReference type="Pfam" id="PF00533">
    <property type="entry name" value="BRCT"/>
    <property type="match status" value="1"/>
</dbReference>
<dbReference type="SUPFAM" id="SSF142921">
    <property type="entry name" value="WGR domain-like"/>
    <property type="match status" value="1"/>
</dbReference>
<sequence length="735" mass="82611">MKVPHPWGGEEEGKMATRKQKAEARAHEAEKNKKAKPADAEGGKTVECTAREFQDFCKAVSEHLPVEDIRKLLETNDQEASGSDEDVLSRCQDMLFFGPLKKCPVCGHHIKYERSHYACRGPYSEWTTCTYTSRESPRKAEAVKVPEGVGSPMVAEEARPESVPSPGVDSPRQAFYGMMISLSGRLSRTHHVWREEIERHGGKVSNTISGVTCLVVPPSERERGGSSKLAEAMERNIPVVREAWLRDSIREQEAQPLDAYDVVSDLGQEALESLSAESGLQGLKAARKGGRILEREGIFFNCAFSICDQGKRLNEYCIMQLIALPDDRLYLYYKKGRVGDDPRAEERVEEKADVDCAIKEFARLFEEVTGNEFEPWEREKRFVKKSFKFYPIDMDDGYDVRYGGLGLRQYALMEMGLDSPDLPVGMVTGLHLKRCQQEDARVEDEAKMVWLDFSNKWFTLMHSTRPFTIRNYQELADYVAAALEAVRDITVASHLVGDMTRSTIDDPLSDCYKKLGFSVENIFAVESSGCPSYDEMKKLPNKMLLWCGTRSSNLLRHLHKGFFPAVCSLPVPGYMFGRAIVCSDAAAEAARYGFTAVDRREGFLVLAVVSFGEKMIDISALPEDTNGLEEKKTGVKGLGRKKTAAAEHTRWKDDVIVPGGRLLPSEHKDSPLEYNEYAVYDPKQVYPERVASSGEERTALPQSDLTTLFFPSQVAIRFLVAVNYEEMNVDYDTAE</sequence>
<evidence type="ECO:0000256" key="13">
    <source>
        <dbReference type="ARBA" id="ARBA00024347"/>
    </source>
</evidence>
<keyword evidence="6" id="KW-0548">Nucleotidyltransferase</keyword>
<comment type="function">
    <text evidence="14">Involved in the base excision repair (BER) pathway, by catalyzing the poly(ADP-ribosyl)ation of a limited number of acceptor proteins involved in chromatin architecture and in DNA metabolism. This modification follows DNA damages and appears as an obligatory step in a detection/signaling pathway leading to the reparation of DNA strand breaks.</text>
</comment>
<evidence type="ECO:0000256" key="6">
    <source>
        <dbReference type="ARBA" id="ARBA00022695"/>
    </source>
</evidence>
<dbReference type="InterPro" id="IPR049296">
    <property type="entry name" value="PARP1-like_PADR1_N"/>
</dbReference>
<dbReference type="InterPro" id="IPR001357">
    <property type="entry name" value="BRCT_dom"/>
</dbReference>
<dbReference type="InterPro" id="IPR036616">
    <property type="entry name" value="Poly(ADP-ribose)pol_reg_dom_sf"/>
</dbReference>
<dbReference type="PANTHER" id="PTHR10459">
    <property type="entry name" value="DNA LIGASE"/>
    <property type="match status" value="1"/>
</dbReference>
<comment type="subcellular location">
    <subcellularLocation>
        <location evidence="3">Nucleus</location>
    </subcellularLocation>
</comment>
<accession>A0A7I8IRR8</accession>
<name>A0A7I8IRR8_SPIIN</name>
<dbReference type="Gene3D" id="3.40.50.10190">
    <property type="entry name" value="BRCT domain"/>
    <property type="match status" value="1"/>
</dbReference>
<dbReference type="GO" id="GO:0008270">
    <property type="term" value="F:zinc ion binding"/>
    <property type="evidence" value="ECO:0007669"/>
    <property type="project" value="UniProtKB-KW"/>
</dbReference>
<dbReference type="SMART" id="SM00773">
    <property type="entry name" value="WGR"/>
    <property type="match status" value="1"/>
</dbReference>
<dbReference type="EMBL" id="CACRZD030000005">
    <property type="protein sequence ID" value="CAA6660681.1"/>
    <property type="molecule type" value="Genomic_DNA"/>
</dbReference>
<keyword evidence="11 15" id="KW-0520">NAD</keyword>
<keyword evidence="12" id="KW-0539">Nucleus</keyword>
<evidence type="ECO:0000313" key="20">
    <source>
        <dbReference type="EMBL" id="CAA2620928.1"/>
    </source>
</evidence>
<dbReference type="Proteomes" id="UP001189122">
    <property type="component" value="Unassembled WGS sequence"/>
</dbReference>
<feature type="region of interest" description="Disordered" evidence="16">
    <location>
        <begin position="1"/>
        <end position="44"/>
    </location>
</feature>
<evidence type="ECO:0000256" key="4">
    <source>
        <dbReference type="ARBA" id="ARBA00022676"/>
    </source>
</evidence>
<dbReference type="InterPro" id="IPR012317">
    <property type="entry name" value="Poly(ADP-ribose)pol_cat_dom"/>
</dbReference>
<dbReference type="Pfam" id="PF02877">
    <property type="entry name" value="PARP_reg"/>
    <property type="match status" value="1"/>
</dbReference>
<dbReference type="Pfam" id="PF08063">
    <property type="entry name" value="Zn_ribbon_PADR1"/>
    <property type="match status" value="1"/>
</dbReference>
<dbReference type="SMART" id="SM01335">
    <property type="entry name" value="PADR1"/>
    <property type="match status" value="1"/>
</dbReference>
<dbReference type="SUPFAM" id="SSF56399">
    <property type="entry name" value="ADP-ribosylation"/>
    <property type="match status" value="1"/>
</dbReference>
<dbReference type="GO" id="GO:0016779">
    <property type="term" value="F:nucleotidyltransferase activity"/>
    <property type="evidence" value="ECO:0007669"/>
    <property type="project" value="UniProtKB-KW"/>
</dbReference>
<dbReference type="InterPro" id="IPR008893">
    <property type="entry name" value="WGR_domain"/>
</dbReference>
<keyword evidence="9" id="KW-0863">Zinc-finger</keyword>
<protein>
    <recommendedName>
        <fullName evidence="15">Poly [ADP-ribose] polymerase</fullName>
        <shortName evidence="15">PARP</shortName>
        <ecNumber evidence="15">2.4.2.-</ecNumber>
    </recommendedName>
</protein>
<keyword evidence="4 15" id="KW-0328">Glycosyltransferase</keyword>
<keyword evidence="5 15" id="KW-0808">Transferase</keyword>
<dbReference type="CDD" id="cd08001">
    <property type="entry name" value="WGR_PARP1_like"/>
    <property type="match status" value="1"/>
</dbReference>
<evidence type="ECO:0000256" key="5">
    <source>
        <dbReference type="ARBA" id="ARBA00022679"/>
    </source>
</evidence>
<comment type="similarity">
    <text evidence="13">Belongs to the ARTD/PARP family.</text>
</comment>
<feature type="domain" description="BRCT" evidence="17">
    <location>
        <begin position="170"/>
        <end position="262"/>
    </location>
</feature>
<evidence type="ECO:0000256" key="11">
    <source>
        <dbReference type="ARBA" id="ARBA00023027"/>
    </source>
</evidence>
<evidence type="ECO:0000259" key="19">
    <source>
        <dbReference type="PROSITE" id="PS51977"/>
    </source>
</evidence>
<dbReference type="SUPFAM" id="SSF52113">
    <property type="entry name" value="BRCT domain"/>
    <property type="match status" value="1"/>
</dbReference>
<evidence type="ECO:0000259" key="17">
    <source>
        <dbReference type="PROSITE" id="PS50172"/>
    </source>
</evidence>
<dbReference type="InterPro" id="IPR036420">
    <property type="entry name" value="BRCT_dom_sf"/>
</dbReference>
<dbReference type="Pfam" id="PF00644">
    <property type="entry name" value="PARP"/>
    <property type="match status" value="1"/>
</dbReference>
<evidence type="ECO:0000256" key="8">
    <source>
        <dbReference type="ARBA" id="ARBA00022765"/>
    </source>
</evidence>
<dbReference type="SMART" id="SM00292">
    <property type="entry name" value="BRCT"/>
    <property type="match status" value="1"/>
</dbReference>
<dbReference type="AlphaFoldDB" id="A0A7I8IRR8"/>
<evidence type="ECO:0000313" key="21">
    <source>
        <dbReference type="Proteomes" id="UP001189122"/>
    </source>
</evidence>
<dbReference type="CDD" id="cd17747">
    <property type="entry name" value="BRCT_PARP1"/>
    <property type="match status" value="1"/>
</dbReference>
<evidence type="ECO:0000256" key="2">
    <source>
        <dbReference type="ARBA" id="ARBA00000459"/>
    </source>
</evidence>
<dbReference type="GO" id="GO:0070212">
    <property type="term" value="P:protein poly-ADP-ribosylation"/>
    <property type="evidence" value="ECO:0007669"/>
    <property type="project" value="TreeGrafter"/>
</dbReference>
<feature type="domain" description="WGR" evidence="19">
    <location>
        <begin position="289"/>
        <end position="389"/>
    </location>
</feature>
<evidence type="ECO:0000256" key="7">
    <source>
        <dbReference type="ARBA" id="ARBA00022723"/>
    </source>
</evidence>